<gene>
    <name evidence="2" type="ORF">GCM10022414_19270</name>
</gene>
<keyword evidence="1" id="KW-0472">Membrane</keyword>
<name>A0ABP7WRS7_9GAMM</name>
<feature type="transmembrane region" description="Helical" evidence="1">
    <location>
        <begin position="89"/>
        <end position="108"/>
    </location>
</feature>
<dbReference type="Pfam" id="PF26512">
    <property type="entry name" value="SOI"/>
    <property type="match status" value="1"/>
</dbReference>
<evidence type="ECO:0000313" key="3">
    <source>
        <dbReference type="Proteomes" id="UP001500392"/>
    </source>
</evidence>
<feature type="transmembrane region" description="Helical" evidence="1">
    <location>
        <begin position="56"/>
        <end position="77"/>
    </location>
</feature>
<dbReference type="Proteomes" id="UP001500392">
    <property type="component" value="Unassembled WGS sequence"/>
</dbReference>
<evidence type="ECO:0008006" key="4">
    <source>
        <dbReference type="Google" id="ProtNLM"/>
    </source>
</evidence>
<reference evidence="3" key="1">
    <citation type="journal article" date="2019" name="Int. J. Syst. Evol. Microbiol.">
        <title>The Global Catalogue of Microorganisms (GCM) 10K type strain sequencing project: providing services to taxonomists for standard genome sequencing and annotation.</title>
        <authorList>
            <consortium name="The Broad Institute Genomics Platform"/>
            <consortium name="The Broad Institute Genome Sequencing Center for Infectious Disease"/>
            <person name="Wu L."/>
            <person name="Ma J."/>
        </authorList>
    </citation>
    <scope>NUCLEOTIDE SEQUENCE [LARGE SCALE GENOMIC DNA]</scope>
    <source>
        <strain evidence="3">JCM 17304</strain>
    </source>
</reference>
<keyword evidence="1" id="KW-0812">Transmembrane</keyword>
<evidence type="ECO:0000313" key="2">
    <source>
        <dbReference type="EMBL" id="GAA4095274.1"/>
    </source>
</evidence>
<comment type="caution">
    <text evidence="2">The sequence shown here is derived from an EMBL/GenBank/DDBJ whole genome shotgun (WGS) entry which is preliminary data.</text>
</comment>
<dbReference type="EMBL" id="BAABDM010000003">
    <property type="protein sequence ID" value="GAA4095274.1"/>
    <property type="molecule type" value="Genomic_DNA"/>
</dbReference>
<evidence type="ECO:0000256" key="1">
    <source>
        <dbReference type="SAM" id="Phobius"/>
    </source>
</evidence>
<sequence>MISKLEKSQRLLLGHGALVLLFGFLVGFGFLFFLLGKIELWPFGAIEYQMPGTYDAWRMAHIEGILNGLMMWILAAVMPILSNYIAGTYRLAVGSVIVGWTIAIASVLDPLFPESRGLAFTKESGLISDIAFFLFIIGIGIVIWLVATIAIRSFRAAP</sequence>
<dbReference type="InterPro" id="IPR058965">
    <property type="entry name" value="SOI/HabA-like"/>
</dbReference>
<dbReference type="RefSeq" id="WP_344935182.1">
    <property type="nucleotide sequence ID" value="NZ_BAABDM010000003.1"/>
</dbReference>
<accession>A0ABP7WRS7</accession>
<protein>
    <recommendedName>
        <fullName evidence="4">Styrene-oxide isomerase</fullName>
    </recommendedName>
</protein>
<organism evidence="2 3">
    <name type="scientific">Zhongshania borealis</name>
    <dbReference type="NCBI Taxonomy" id="889488"/>
    <lineage>
        <taxon>Bacteria</taxon>
        <taxon>Pseudomonadati</taxon>
        <taxon>Pseudomonadota</taxon>
        <taxon>Gammaproteobacteria</taxon>
        <taxon>Cellvibrionales</taxon>
        <taxon>Spongiibacteraceae</taxon>
        <taxon>Zhongshania</taxon>
    </lineage>
</organism>
<proteinExistence type="predicted"/>
<keyword evidence="1" id="KW-1133">Transmembrane helix</keyword>
<feature type="transmembrane region" description="Helical" evidence="1">
    <location>
        <begin position="12"/>
        <end position="36"/>
    </location>
</feature>
<feature type="transmembrane region" description="Helical" evidence="1">
    <location>
        <begin position="130"/>
        <end position="151"/>
    </location>
</feature>
<keyword evidence="3" id="KW-1185">Reference proteome</keyword>